<evidence type="ECO:0000313" key="7">
    <source>
        <dbReference type="EMBL" id="PTQ48114.1"/>
    </source>
</evidence>
<dbReference type="OrthoDB" id="1887033at2759"/>
<keyword evidence="4" id="KW-0732">Signal</keyword>
<feature type="domain" description="Glycoside hydrolase family 5" evidence="5">
    <location>
        <begin position="283"/>
        <end position="407"/>
    </location>
</feature>
<dbReference type="InterPro" id="IPR017853">
    <property type="entry name" value="GH"/>
</dbReference>
<name>A0A2R6XPS3_MARPO</name>
<evidence type="ECO:0000256" key="2">
    <source>
        <dbReference type="ARBA" id="ARBA00022801"/>
    </source>
</evidence>
<protein>
    <recommendedName>
        <fullName evidence="9">Glycoside hydrolase family 5 domain-containing protein</fullName>
    </recommendedName>
</protein>
<keyword evidence="2" id="KW-0378">Hydrolase</keyword>
<evidence type="ECO:0000256" key="3">
    <source>
        <dbReference type="ARBA" id="ARBA00023295"/>
    </source>
</evidence>
<dbReference type="SUPFAM" id="SSF51445">
    <property type="entry name" value="(Trans)glycosidases"/>
    <property type="match status" value="1"/>
</dbReference>
<evidence type="ECO:0000313" key="8">
    <source>
        <dbReference type="Proteomes" id="UP000244005"/>
    </source>
</evidence>
<dbReference type="InterPro" id="IPR052066">
    <property type="entry name" value="Glycosphingolipid_Hydrolases"/>
</dbReference>
<dbReference type="GO" id="GO:0000272">
    <property type="term" value="P:polysaccharide catabolic process"/>
    <property type="evidence" value="ECO:0007669"/>
    <property type="project" value="InterPro"/>
</dbReference>
<dbReference type="PANTHER" id="PTHR31308:SF3">
    <property type="entry name" value="ENDOGLYCOCERAMIDASE"/>
    <property type="match status" value="1"/>
</dbReference>
<evidence type="ECO:0000259" key="6">
    <source>
        <dbReference type="Pfam" id="PF18564"/>
    </source>
</evidence>
<sequence length="676" mass="76203">MRSFSASFKSAHRLVLLRSTLIALLVASAWGLDDRKAFRDGRIAAAEFHIDPDTGRIQDGSGRERIFHGLNVVMKGPPWHPQIGSFDPQLSFTDADVALLKEWGMNVVRLGVMWPGLEPKRGVVNSTYLEIMQTIVRKLHSAGIYTLLEFHQDLFASQFCGEGLPSWIFDDTYHTSPYPVQLDFQQSFPEDNSDHAAIKQELERTFSASKRRHSRSKESYNAKRYPASFPEPLGKRWPSEWEKDGWEPSVERCNKHTWWWYYFSYAVSRAFQDLYENKWGWGDLLARYWTTVAQTFKDEPGVIGYELMNEPWPGDIFRDPLLLLPGVADSRNLARFYENLQAAVRSVDPEKLLFFETITFDNFWCGLKTVPGGQQWQNKTVLSYHYYTPPNFSSNQAFSERLKESRRLRCGSMLTEFFISTENKKKSKKFWQFRDRVLESAADVAEGTEGAGPSVSVAACDTGLQKRSGMDCSRARSSSKATGLDWKITDGGFQGQSSSEESGQILTNSRVVRKPQLELSDNSVDGVLKAADAHVQSWIGWEYKAFYTKTGSVVELSLFGDDGELNIALAKKLARTYPRAVSGNIRSFSFDPVTSSFFMSYVAGSKGSLVGKSGLAITEIFVHRKFYYESGLSVEVNHNCASVAETTDLVIVGHSEDCVGLIIDVRISQPSASGFK</sequence>
<dbReference type="InterPro" id="IPR013780">
    <property type="entry name" value="Glyco_hydro_b"/>
</dbReference>
<dbReference type="Gene3D" id="3.20.20.80">
    <property type="entry name" value="Glycosidases"/>
    <property type="match status" value="1"/>
</dbReference>
<dbReference type="GO" id="GO:1901136">
    <property type="term" value="P:carbohydrate derivative catabolic process"/>
    <property type="evidence" value="ECO:0007669"/>
    <property type="project" value="UniProtKB-ARBA"/>
</dbReference>
<dbReference type="PANTHER" id="PTHR31308">
    <property type="match status" value="1"/>
</dbReference>
<dbReference type="InterPro" id="IPR041036">
    <property type="entry name" value="GH5_C"/>
</dbReference>
<evidence type="ECO:0000256" key="4">
    <source>
        <dbReference type="SAM" id="SignalP"/>
    </source>
</evidence>
<accession>A0A2R6XPS3</accession>
<feature type="domain" description="Glycoside hydrolase family 5 C-terminal" evidence="6">
    <location>
        <begin position="575"/>
        <end position="656"/>
    </location>
</feature>
<gene>
    <name evidence="7" type="ORF">MARPO_0006s0144</name>
</gene>
<evidence type="ECO:0000259" key="5">
    <source>
        <dbReference type="Pfam" id="PF00150"/>
    </source>
</evidence>
<dbReference type="Pfam" id="PF18564">
    <property type="entry name" value="Glyco_hydro_5_C"/>
    <property type="match status" value="1"/>
</dbReference>
<keyword evidence="3" id="KW-0326">Glycosidase</keyword>
<dbReference type="EMBL" id="KZ772678">
    <property type="protein sequence ID" value="PTQ48114.1"/>
    <property type="molecule type" value="Genomic_DNA"/>
</dbReference>
<dbReference type="GO" id="GO:0004553">
    <property type="term" value="F:hydrolase activity, hydrolyzing O-glycosyl compounds"/>
    <property type="evidence" value="ECO:0007669"/>
    <property type="project" value="InterPro"/>
</dbReference>
<feature type="chain" id="PRO_5015362253" description="Glycoside hydrolase family 5 domain-containing protein" evidence="4">
    <location>
        <begin position="32"/>
        <end position="676"/>
    </location>
</feature>
<feature type="domain" description="Glycoside hydrolase family 5" evidence="5">
    <location>
        <begin position="93"/>
        <end position="185"/>
    </location>
</feature>
<keyword evidence="8" id="KW-1185">Reference proteome</keyword>
<dbReference type="OMA" id="HIIFFES"/>
<dbReference type="Gene3D" id="2.60.40.1180">
    <property type="entry name" value="Golgi alpha-mannosidase II"/>
    <property type="match status" value="1"/>
</dbReference>
<comment type="similarity">
    <text evidence="1">Belongs to the glycosyl hydrolase 5 (cellulase A) family.</text>
</comment>
<dbReference type="Pfam" id="PF00150">
    <property type="entry name" value="Cellulase"/>
    <property type="match status" value="2"/>
</dbReference>
<reference evidence="8" key="1">
    <citation type="journal article" date="2017" name="Cell">
        <title>Insights into land plant evolution garnered from the Marchantia polymorpha genome.</title>
        <authorList>
            <person name="Bowman J.L."/>
            <person name="Kohchi T."/>
            <person name="Yamato K.T."/>
            <person name="Jenkins J."/>
            <person name="Shu S."/>
            <person name="Ishizaki K."/>
            <person name="Yamaoka S."/>
            <person name="Nishihama R."/>
            <person name="Nakamura Y."/>
            <person name="Berger F."/>
            <person name="Adam C."/>
            <person name="Aki S.S."/>
            <person name="Althoff F."/>
            <person name="Araki T."/>
            <person name="Arteaga-Vazquez M.A."/>
            <person name="Balasubrmanian S."/>
            <person name="Barry K."/>
            <person name="Bauer D."/>
            <person name="Boehm C.R."/>
            <person name="Briginshaw L."/>
            <person name="Caballero-Perez J."/>
            <person name="Catarino B."/>
            <person name="Chen F."/>
            <person name="Chiyoda S."/>
            <person name="Chovatia M."/>
            <person name="Davies K.M."/>
            <person name="Delmans M."/>
            <person name="Demura T."/>
            <person name="Dierschke T."/>
            <person name="Dolan L."/>
            <person name="Dorantes-Acosta A.E."/>
            <person name="Eklund D.M."/>
            <person name="Florent S.N."/>
            <person name="Flores-Sandoval E."/>
            <person name="Fujiyama A."/>
            <person name="Fukuzawa H."/>
            <person name="Galik B."/>
            <person name="Grimanelli D."/>
            <person name="Grimwood J."/>
            <person name="Grossniklaus U."/>
            <person name="Hamada T."/>
            <person name="Haseloff J."/>
            <person name="Hetherington A.J."/>
            <person name="Higo A."/>
            <person name="Hirakawa Y."/>
            <person name="Hundley H.N."/>
            <person name="Ikeda Y."/>
            <person name="Inoue K."/>
            <person name="Inoue S.I."/>
            <person name="Ishida S."/>
            <person name="Jia Q."/>
            <person name="Kakita M."/>
            <person name="Kanazawa T."/>
            <person name="Kawai Y."/>
            <person name="Kawashima T."/>
            <person name="Kennedy M."/>
            <person name="Kinose K."/>
            <person name="Kinoshita T."/>
            <person name="Kohara Y."/>
            <person name="Koide E."/>
            <person name="Komatsu K."/>
            <person name="Kopischke S."/>
            <person name="Kubo M."/>
            <person name="Kyozuka J."/>
            <person name="Lagercrantz U."/>
            <person name="Lin S.S."/>
            <person name="Lindquist E."/>
            <person name="Lipzen A.M."/>
            <person name="Lu C.W."/>
            <person name="De Luna E."/>
            <person name="Martienssen R.A."/>
            <person name="Minamino N."/>
            <person name="Mizutani M."/>
            <person name="Mizutani M."/>
            <person name="Mochizuki N."/>
            <person name="Monte I."/>
            <person name="Mosher R."/>
            <person name="Nagasaki H."/>
            <person name="Nakagami H."/>
            <person name="Naramoto S."/>
            <person name="Nishitani K."/>
            <person name="Ohtani M."/>
            <person name="Okamoto T."/>
            <person name="Okumura M."/>
            <person name="Phillips J."/>
            <person name="Pollak B."/>
            <person name="Reinders A."/>
            <person name="Rovekamp M."/>
            <person name="Sano R."/>
            <person name="Sawa S."/>
            <person name="Schmid M.W."/>
            <person name="Shirakawa M."/>
            <person name="Solano R."/>
            <person name="Spunde A."/>
            <person name="Suetsugu N."/>
            <person name="Sugano S."/>
            <person name="Sugiyama A."/>
            <person name="Sun R."/>
            <person name="Suzuki Y."/>
            <person name="Takenaka M."/>
            <person name="Takezawa D."/>
            <person name="Tomogane H."/>
            <person name="Tsuzuki M."/>
            <person name="Ueda T."/>
            <person name="Umeda M."/>
            <person name="Ward J.M."/>
            <person name="Watanabe Y."/>
            <person name="Yazaki K."/>
            <person name="Yokoyama R."/>
            <person name="Yoshitake Y."/>
            <person name="Yotsui I."/>
            <person name="Zachgo S."/>
            <person name="Schmutz J."/>
        </authorList>
    </citation>
    <scope>NUCLEOTIDE SEQUENCE [LARGE SCALE GENOMIC DNA]</scope>
    <source>
        <strain evidence="8">Tak-1</strain>
    </source>
</reference>
<dbReference type="Proteomes" id="UP000244005">
    <property type="component" value="Unassembled WGS sequence"/>
</dbReference>
<feature type="signal peptide" evidence="4">
    <location>
        <begin position="1"/>
        <end position="31"/>
    </location>
</feature>
<dbReference type="InterPro" id="IPR001547">
    <property type="entry name" value="Glyco_hydro_5"/>
</dbReference>
<evidence type="ECO:0000256" key="1">
    <source>
        <dbReference type="ARBA" id="ARBA00005641"/>
    </source>
</evidence>
<dbReference type="AlphaFoldDB" id="A0A2R6XPS3"/>
<organism evidence="7 8">
    <name type="scientific">Marchantia polymorpha</name>
    <name type="common">Common liverwort</name>
    <name type="synonym">Marchantia aquatica</name>
    <dbReference type="NCBI Taxonomy" id="3197"/>
    <lineage>
        <taxon>Eukaryota</taxon>
        <taxon>Viridiplantae</taxon>
        <taxon>Streptophyta</taxon>
        <taxon>Embryophyta</taxon>
        <taxon>Marchantiophyta</taxon>
        <taxon>Marchantiopsida</taxon>
        <taxon>Marchantiidae</taxon>
        <taxon>Marchantiales</taxon>
        <taxon>Marchantiaceae</taxon>
        <taxon>Marchantia</taxon>
    </lineage>
</organism>
<dbReference type="Gramene" id="Mp3g06760.1">
    <property type="protein sequence ID" value="Mp3g06760.1.cds1"/>
    <property type="gene ID" value="Mp3g06760"/>
</dbReference>
<dbReference type="GO" id="GO:0016042">
    <property type="term" value="P:lipid catabolic process"/>
    <property type="evidence" value="ECO:0007669"/>
    <property type="project" value="UniProtKB-ARBA"/>
</dbReference>
<evidence type="ECO:0008006" key="9">
    <source>
        <dbReference type="Google" id="ProtNLM"/>
    </source>
</evidence>
<proteinExistence type="inferred from homology"/>